<dbReference type="GO" id="GO:0003723">
    <property type="term" value="F:RNA binding"/>
    <property type="evidence" value="ECO:0007669"/>
    <property type="project" value="InterPro"/>
</dbReference>
<evidence type="ECO:0000256" key="5">
    <source>
        <dbReference type="ARBA" id="ARBA00023163"/>
    </source>
</evidence>
<evidence type="ECO:0000313" key="9">
    <source>
        <dbReference type="Proteomes" id="UP000316079"/>
    </source>
</evidence>
<comment type="subcellular location">
    <subcellularLocation>
        <location evidence="1">Nucleus</location>
    </subcellularLocation>
</comment>
<dbReference type="GO" id="GO:0003677">
    <property type="term" value="F:DNA binding"/>
    <property type="evidence" value="ECO:0007669"/>
    <property type="project" value="UniProtKB-KW"/>
</dbReference>
<keyword evidence="5" id="KW-0804">Transcription</keyword>
<dbReference type="Pfam" id="PF08517">
    <property type="entry name" value="AXH"/>
    <property type="match status" value="1"/>
</dbReference>
<dbReference type="SUPFAM" id="SSF102031">
    <property type="entry name" value="AXH domain"/>
    <property type="match status" value="1"/>
</dbReference>
<reference evidence="8 9" key="1">
    <citation type="journal article" date="2019" name="Sci. Data">
        <title>Hybrid genome assembly and annotation of Danionella translucida.</title>
        <authorList>
            <person name="Kadobianskyi M."/>
            <person name="Schulze L."/>
            <person name="Schuelke M."/>
            <person name="Judkewitz B."/>
        </authorList>
    </citation>
    <scope>NUCLEOTIDE SEQUENCE [LARGE SCALE GENOMIC DNA]</scope>
    <source>
        <strain evidence="8 9">Bolton</strain>
    </source>
</reference>
<sequence>MDPLRRGHLTEEVVQKERQRYSRWYYEPQSQRICSKNYKPHLGSLLHARKELDSVFKHDQKLNFGHFSHTLSEESKWRCEKQISQELPLLLWRGETHKQPINTGTFPKSRLLWRFAGGSLVELEGGRLKHVEDLRTEDLEQCARLHPELMMKRFSVLKITASGTSWFSWLQVEIEQDCLQLCLEVSEGLPFFVSGHGWSSCNPLQTSQSCNLQCRQLKVGDLCLALARVPATSSKAPSQKLTG</sequence>
<dbReference type="EMBL" id="SRMA01027237">
    <property type="protein sequence ID" value="TRY57446.1"/>
    <property type="molecule type" value="Genomic_DNA"/>
</dbReference>
<keyword evidence="4" id="KW-0238">DNA-binding</keyword>
<keyword evidence="2" id="KW-0678">Repressor</keyword>
<dbReference type="GO" id="GO:0007399">
    <property type="term" value="P:nervous system development"/>
    <property type="evidence" value="ECO:0007669"/>
    <property type="project" value="TreeGrafter"/>
</dbReference>
<dbReference type="SMART" id="SM00536">
    <property type="entry name" value="AXH"/>
    <property type="match status" value="1"/>
</dbReference>
<keyword evidence="9" id="KW-1185">Reference proteome</keyword>
<dbReference type="OrthoDB" id="10000452at2759"/>
<name>A0A553MW87_9TELE</name>
<comment type="caution">
    <text evidence="8">The sequence shown here is derived from an EMBL/GenBank/DDBJ whole genome shotgun (WGS) entry which is preliminary data.</text>
</comment>
<dbReference type="STRING" id="623744.A0A553MW87"/>
<dbReference type="AlphaFoldDB" id="A0A553MW87"/>
<evidence type="ECO:0000256" key="4">
    <source>
        <dbReference type="ARBA" id="ARBA00023125"/>
    </source>
</evidence>
<evidence type="ECO:0000313" key="8">
    <source>
        <dbReference type="EMBL" id="TRY57446.1"/>
    </source>
</evidence>
<proteinExistence type="predicted"/>
<keyword evidence="6" id="KW-0539">Nucleus</keyword>
<dbReference type="PANTHER" id="PTHR13392:SF14">
    <property type="entry name" value="ATAXIN-1-LIKE"/>
    <property type="match status" value="1"/>
</dbReference>
<keyword evidence="3" id="KW-0805">Transcription regulation</keyword>
<dbReference type="GO" id="GO:0005634">
    <property type="term" value="C:nucleus"/>
    <property type="evidence" value="ECO:0007669"/>
    <property type="project" value="UniProtKB-SubCell"/>
</dbReference>
<dbReference type="InterPro" id="IPR043404">
    <property type="entry name" value="ATAXIN1-like"/>
</dbReference>
<evidence type="ECO:0000259" key="7">
    <source>
        <dbReference type="PROSITE" id="PS51148"/>
    </source>
</evidence>
<protein>
    <recommendedName>
        <fullName evidence="7">AXH domain-containing protein</fullName>
    </recommendedName>
</protein>
<evidence type="ECO:0000256" key="3">
    <source>
        <dbReference type="ARBA" id="ARBA00023015"/>
    </source>
</evidence>
<dbReference type="Proteomes" id="UP000316079">
    <property type="component" value="Unassembled WGS sequence"/>
</dbReference>
<dbReference type="InterPro" id="IPR003652">
    <property type="entry name" value="Ataxin_AXH_dom"/>
</dbReference>
<dbReference type="PROSITE" id="PS51148">
    <property type="entry name" value="AXH"/>
    <property type="match status" value="1"/>
</dbReference>
<dbReference type="InterPro" id="IPR036096">
    <property type="entry name" value="Ataxin_AXH_dom_sf"/>
</dbReference>
<evidence type="ECO:0000256" key="6">
    <source>
        <dbReference type="ARBA" id="ARBA00023242"/>
    </source>
</evidence>
<gene>
    <name evidence="8" type="ORF">DNTS_031432</name>
</gene>
<accession>A0A553MW87</accession>
<feature type="domain" description="AXH" evidence="7">
    <location>
        <begin position="103"/>
        <end position="234"/>
    </location>
</feature>
<evidence type="ECO:0000256" key="1">
    <source>
        <dbReference type="ARBA" id="ARBA00004123"/>
    </source>
</evidence>
<dbReference type="PANTHER" id="PTHR13392">
    <property type="entry name" value="ATAXIN 1"/>
    <property type="match status" value="1"/>
</dbReference>
<dbReference type="GO" id="GO:0000122">
    <property type="term" value="P:negative regulation of transcription by RNA polymerase II"/>
    <property type="evidence" value="ECO:0007669"/>
    <property type="project" value="TreeGrafter"/>
</dbReference>
<evidence type="ECO:0000256" key="2">
    <source>
        <dbReference type="ARBA" id="ARBA00022491"/>
    </source>
</evidence>
<feature type="non-terminal residue" evidence="8">
    <location>
        <position position="243"/>
    </location>
</feature>
<organism evidence="8 9">
    <name type="scientific">Danionella cerebrum</name>
    <dbReference type="NCBI Taxonomy" id="2873325"/>
    <lineage>
        <taxon>Eukaryota</taxon>
        <taxon>Metazoa</taxon>
        <taxon>Chordata</taxon>
        <taxon>Craniata</taxon>
        <taxon>Vertebrata</taxon>
        <taxon>Euteleostomi</taxon>
        <taxon>Actinopterygii</taxon>
        <taxon>Neopterygii</taxon>
        <taxon>Teleostei</taxon>
        <taxon>Ostariophysi</taxon>
        <taxon>Cypriniformes</taxon>
        <taxon>Danionidae</taxon>
        <taxon>Danioninae</taxon>
        <taxon>Danionella</taxon>
    </lineage>
</organism>